<dbReference type="GO" id="GO:0008253">
    <property type="term" value="F:5'-nucleotidase activity"/>
    <property type="evidence" value="ECO:0007669"/>
    <property type="project" value="TreeGrafter"/>
</dbReference>
<dbReference type="Gene3D" id="3.90.780.10">
    <property type="entry name" value="5'-Nucleotidase, C-terminal domain"/>
    <property type="match status" value="1"/>
</dbReference>
<dbReference type="InterPro" id="IPR004843">
    <property type="entry name" value="Calcineurin-like_PHP"/>
</dbReference>
<accession>A0A8J2XDN5</accession>
<dbReference type="Pfam" id="PF02872">
    <property type="entry name" value="5_nucleotid_C"/>
    <property type="match status" value="1"/>
</dbReference>
<organism evidence="7 8">
    <name type="scientific">Sediminivirga luteola</name>
    <dbReference type="NCBI Taxonomy" id="1774748"/>
    <lineage>
        <taxon>Bacteria</taxon>
        <taxon>Bacillati</taxon>
        <taxon>Actinomycetota</taxon>
        <taxon>Actinomycetes</taxon>
        <taxon>Micrococcales</taxon>
        <taxon>Brevibacteriaceae</taxon>
        <taxon>Sediminivirga</taxon>
    </lineage>
</organism>
<feature type="domain" description="5'-Nucleotidase C-terminal" evidence="6">
    <location>
        <begin position="341"/>
        <end position="515"/>
    </location>
</feature>
<dbReference type="AlphaFoldDB" id="A0A8J2XDN5"/>
<evidence type="ECO:0000256" key="3">
    <source>
        <dbReference type="SAM" id="Phobius"/>
    </source>
</evidence>
<dbReference type="InterPro" id="IPR029052">
    <property type="entry name" value="Metallo-depent_PP-like"/>
</dbReference>
<dbReference type="EMBL" id="BMFY01000002">
    <property type="protein sequence ID" value="GGA05927.1"/>
    <property type="molecule type" value="Genomic_DNA"/>
</dbReference>
<dbReference type="Pfam" id="PF00149">
    <property type="entry name" value="Metallophos"/>
    <property type="match status" value="1"/>
</dbReference>
<dbReference type="PRINTS" id="PR01607">
    <property type="entry name" value="APYRASEFAMLY"/>
</dbReference>
<feature type="compositionally biased region" description="Low complexity" evidence="2">
    <location>
        <begin position="723"/>
        <end position="737"/>
    </location>
</feature>
<dbReference type="GO" id="GO:0030288">
    <property type="term" value="C:outer membrane-bounded periplasmic space"/>
    <property type="evidence" value="ECO:0007669"/>
    <property type="project" value="TreeGrafter"/>
</dbReference>
<feature type="compositionally biased region" description="Low complexity" evidence="2">
    <location>
        <begin position="747"/>
        <end position="756"/>
    </location>
</feature>
<keyword evidence="3" id="KW-0472">Membrane</keyword>
<evidence type="ECO:0000256" key="2">
    <source>
        <dbReference type="SAM" id="MobiDB-lite"/>
    </source>
</evidence>
<dbReference type="SUPFAM" id="SSF56300">
    <property type="entry name" value="Metallo-dependent phosphatases"/>
    <property type="match status" value="1"/>
</dbReference>
<keyword evidence="3" id="KW-1133">Transmembrane helix</keyword>
<dbReference type="RefSeq" id="WP_188549440.1">
    <property type="nucleotide sequence ID" value="NZ_BMFY01000002.1"/>
</dbReference>
<dbReference type="PANTHER" id="PTHR11575:SF24">
    <property type="entry name" value="5'-NUCLEOTIDASE"/>
    <property type="match status" value="1"/>
</dbReference>
<name>A0A8J2XDN5_9MICO</name>
<evidence type="ECO:0008006" key="9">
    <source>
        <dbReference type="Google" id="ProtNLM"/>
    </source>
</evidence>
<reference evidence="7" key="1">
    <citation type="journal article" date="2014" name="Int. J. Syst. Evol. Microbiol.">
        <title>Complete genome sequence of Corynebacterium casei LMG S-19264T (=DSM 44701T), isolated from a smear-ripened cheese.</title>
        <authorList>
            <consortium name="US DOE Joint Genome Institute (JGI-PGF)"/>
            <person name="Walter F."/>
            <person name="Albersmeier A."/>
            <person name="Kalinowski J."/>
            <person name="Ruckert C."/>
        </authorList>
    </citation>
    <scope>NUCLEOTIDE SEQUENCE</scope>
    <source>
        <strain evidence="7">CGMCC 1.12785</strain>
    </source>
</reference>
<feature type="region of interest" description="Disordered" evidence="2">
    <location>
        <begin position="702"/>
        <end position="756"/>
    </location>
</feature>
<gene>
    <name evidence="7" type="ORF">GCM10011333_06040</name>
</gene>
<evidence type="ECO:0000259" key="6">
    <source>
        <dbReference type="Pfam" id="PF02872"/>
    </source>
</evidence>
<dbReference type="InterPro" id="IPR006179">
    <property type="entry name" value="5_nucleotidase/apyrase"/>
</dbReference>
<keyword evidence="1 4" id="KW-0732">Signal</keyword>
<feature type="transmembrane region" description="Helical" evidence="3">
    <location>
        <begin position="757"/>
        <end position="779"/>
    </location>
</feature>
<evidence type="ECO:0000313" key="8">
    <source>
        <dbReference type="Proteomes" id="UP000616114"/>
    </source>
</evidence>
<feature type="chain" id="PRO_5035233280" description="5'-nucleotidase" evidence="4">
    <location>
        <begin position="32"/>
        <end position="788"/>
    </location>
</feature>
<reference evidence="7" key="2">
    <citation type="submission" date="2020-09" db="EMBL/GenBank/DDBJ databases">
        <authorList>
            <person name="Sun Q."/>
            <person name="Zhou Y."/>
        </authorList>
    </citation>
    <scope>NUCLEOTIDE SEQUENCE</scope>
    <source>
        <strain evidence="7">CGMCC 1.12785</strain>
    </source>
</reference>
<proteinExistence type="predicted"/>
<dbReference type="GO" id="GO:0009166">
    <property type="term" value="P:nucleotide catabolic process"/>
    <property type="evidence" value="ECO:0007669"/>
    <property type="project" value="InterPro"/>
</dbReference>
<keyword evidence="3" id="KW-0812">Transmembrane</keyword>
<dbReference type="SUPFAM" id="SSF55816">
    <property type="entry name" value="5'-nucleotidase (syn. UDP-sugar hydrolase), C-terminal domain"/>
    <property type="match status" value="1"/>
</dbReference>
<protein>
    <recommendedName>
        <fullName evidence="9">5'-nucleotidase</fullName>
    </recommendedName>
</protein>
<keyword evidence="8" id="KW-1185">Reference proteome</keyword>
<dbReference type="InterPro" id="IPR036907">
    <property type="entry name" value="5'-Nucleotdase_C_sf"/>
</dbReference>
<evidence type="ECO:0000256" key="1">
    <source>
        <dbReference type="ARBA" id="ARBA00022729"/>
    </source>
</evidence>
<dbReference type="GO" id="GO:0008768">
    <property type="term" value="F:UDP-sugar diphosphatase activity"/>
    <property type="evidence" value="ECO:0007669"/>
    <property type="project" value="TreeGrafter"/>
</dbReference>
<sequence>MNKKTTTAGALSAVLLAPAAALALSVSPAGAVEPGTEVQLLGINDFHGRVAEAGVDLAATVERLRAESEAATVFLSAGDDIGASTYVSSSQQDKPVLDIHNALGMDVAALGNHEFDQGWSDIADRVNPETDFPWLGANVYERGTQNVPEAIDSYAIVEAGEVRVAVIGVVTEETASLVDPSGIDAIEFGDPTDAVNRTVAEIAALPEAEQPDLTVVSAHLGSNVTSDVDAGIASNPEFGKLITESDASVDAFYTGHTHVEYAWEAPVPGEPERTRPVIQAGSYGENVGRIVLSADESGNWTTEVLENVPTADEGFRNSVVEQVEAIVNDAVETAQELGSRVVGEITEDITRAFTADGAEDRGAESTLGNLVADALQAGTGYSQLEGSDFALTNPGGLRTDLLVDDQYADEAPGEVTVAELNAVLPFANDHGVVTLTGADVLGVLEEQWQPAGSARPFLHLGISEELEVVYDSSDDAEQRIVYAAVNGEEIDPEATYRVATLSFLAAGGDNFTSFANGEWEQSGLTDFEVWERYFTENTPVSPDHDERQADLALDIIANGTAEVRFGADEDPLRIPAGGTAEAYIVADSAEPVTGPFRVTVDLPEGVTVQGADANAAFLGALRGGLDDEDLVEAFNAQEELVIDELPAGESTLTLTFSAAEDAAAGAATIGVQLQADPQATWWDDNPLPLPYSAELNVEVTADEPAPTEPTPTEPGQPTPTDPGQPGGEPTPTQPGSDPGAGPGPGDGKPLPRTGSDVAGLLGLALALLAAGGVAVAAGVRRRGAGSQL</sequence>
<evidence type="ECO:0000259" key="5">
    <source>
        <dbReference type="Pfam" id="PF00149"/>
    </source>
</evidence>
<evidence type="ECO:0000256" key="4">
    <source>
        <dbReference type="SAM" id="SignalP"/>
    </source>
</evidence>
<dbReference type="Gene3D" id="3.60.21.10">
    <property type="match status" value="1"/>
</dbReference>
<feature type="signal peptide" evidence="4">
    <location>
        <begin position="1"/>
        <end position="31"/>
    </location>
</feature>
<feature type="domain" description="Calcineurin-like phosphoesterase" evidence="5">
    <location>
        <begin position="41"/>
        <end position="259"/>
    </location>
</feature>
<evidence type="ECO:0000313" key="7">
    <source>
        <dbReference type="EMBL" id="GGA05927.1"/>
    </source>
</evidence>
<dbReference type="InterPro" id="IPR008334">
    <property type="entry name" value="5'-Nucleotdase_C"/>
</dbReference>
<dbReference type="Proteomes" id="UP000616114">
    <property type="component" value="Unassembled WGS sequence"/>
</dbReference>
<comment type="caution">
    <text evidence="7">The sequence shown here is derived from an EMBL/GenBank/DDBJ whole genome shotgun (WGS) entry which is preliminary data.</text>
</comment>
<dbReference type="PANTHER" id="PTHR11575">
    <property type="entry name" value="5'-NUCLEOTIDASE-RELATED"/>
    <property type="match status" value="1"/>
</dbReference>
<feature type="compositionally biased region" description="Pro residues" evidence="2">
    <location>
        <begin position="706"/>
        <end position="722"/>
    </location>
</feature>